<keyword evidence="4" id="KW-1185">Reference proteome</keyword>
<keyword evidence="1" id="KW-0175">Coiled coil</keyword>
<feature type="compositionally biased region" description="Basic and acidic residues" evidence="2">
    <location>
        <begin position="266"/>
        <end position="277"/>
    </location>
</feature>
<feature type="region of interest" description="Disordered" evidence="2">
    <location>
        <begin position="67"/>
        <end position="99"/>
    </location>
</feature>
<comment type="caution">
    <text evidence="3">The sequence shown here is derived from an EMBL/GenBank/DDBJ whole genome shotgun (WGS) entry which is preliminary data.</text>
</comment>
<sequence length="309" mass="34106">MAIINQRDYDLEWQHAIWDAVDSGRSANVPPIGPLSDDDDHGFNKWWKKMILQEDEVTVVDQTKTAVVDSSKQEPGLDATSACRPQSFRRSLPTKNSLPSGLAAHSCRSSISSIFPPNVNPELSELYDGMRLIAVDYISRHSSLQREPHTEAPVIDFTVDLESVPSEEIESSAFKLWDELDEMNKILDAAEERAHAKVAEVARLDAELDARVAAERENFAAGAPKSEALDALKSKSPSIKSASGAPYWWWRRVHFLRRRAAASKAAEDQSLETKSEKSSSPSIGPPSQPSVLARLARIFCMSGDAHVTA</sequence>
<organism evidence="3 4">
    <name type="scientific">Mycena sanguinolenta</name>
    <dbReference type="NCBI Taxonomy" id="230812"/>
    <lineage>
        <taxon>Eukaryota</taxon>
        <taxon>Fungi</taxon>
        <taxon>Dikarya</taxon>
        <taxon>Basidiomycota</taxon>
        <taxon>Agaricomycotina</taxon>
        <taxon>Agaricomycetes</taxon>
        <taxon>Agaricomycetidae</taxon>
        <taxon>Agaricales</taxon>
        <taxon>Marasmiineae</taxon>
        <taxon>Mycenaceae</taxon>
        <taxon>Mycena</taxon>
    </lineage>
</organism>
<evidence type="ECO:0000313" key="3">
    <source>
        <dbReference type="EMBL" id="KAF7374489.1"/>
    </source>
</evidence>
<gene>
    <name evidence="3" type="ORF">MSAN_00333300</name>
</gene>
<accession>A0A8H6ZBJ2</accession>
<proteinExistence type="predicted"/>
<reference evidence="3" key="1">
    <citation type="submission" date="2020-05" db="EMBL/GenBank/DDBJ databases">
        <title>Mycena genomes resolve the evolution of fungal bioluminescence.</title>
        <authorList>
            <person name="Tsai I.J."/>
        </authorList>
    </citation>
    <scope>NUCLEOTIDE SEQUENCE</scope>
    <source>
        <strain evidence="3">160909Yilan</strain>
    </source>
</reference>
<evidence type="ECO:0000256" key="1">
    <source>
        <dbReference type="SAM" id="Coils"/>
    </source>
</evidence>
<feature type="region of interest" description="Disordered" evidence="2">
    <location>
        <begin position="266"/>
        <end position="288"/>
    </location>
</feature>
<evidence type="ECO:0000313" key="4">
    <source>
        <dbReference type="Proteomes" id="UP000623467"/>
    </source>
</evidence>
<feature type="coiled-coil region" evidence="1">
    <location>
        <begin position="180"/>
        <end position="207"/>
    </location>
</feature>
<dbReference type="EMBL" id="JACAZH010000002">
    <property type="protein sequence ID" value="KAF7374489.1"/>
    <property type="molecule type" value="Genomic_DNA"/>
</dbReference>
<protein>
    <submittedName>
        <fullName evidence="3">Uncharacterized protein</fullName>
    </submittedName>
</protein>
<evidence type="ECO:0000256" key="2">
    <source>
        <dbReference type="SAM" id="MobiDB-lite"/>
    </source>
</evidence>
<dbReference type="AlphaFoldDB" id="A0A8H6ZBJ2"/>
<dbReference type="Proteomes" id="UP000623467">
    <property type="component" value="Unassembled WGS sequence"/>
</dbReference>
<name>A0A8H6ZBJ2_9AGAR</name>